<gene>
    <name evidence="7" type="ORF">N657DRAFT_127313</name>
</gene>
<feature type="compositionally biased region" description="Low complexity" evidence="5">
    <location>
        <begin position="1"/>
        <end position="10"/>
    </location>
</feature>
<accession>A0AAN6Z1B8</accession>
<reference evidence="7" key="2">
    <citation type="submission" date="2023-05" db="EMBL/GenBank/DDBJ databases">
        <authorList>
            <consortium name="Lawrence Berkeley National Laboratory"/>
            <person name="Steindorff A."/>
            <person name="Hensen N."/>
            <person name="Bonometti L."/>
            <person name="Westerberg I."/>
            <person name="Brannstrom I.O."/>
            <person name="Guillou S."/>
            <person name="Cros-Aarteil S."/>
            <person name="Calhoun S."/>
            <person name="Haridas S."/>
            <person name="Kuo A."/>
            <person name="Mondo S."/>
            <person name="Pangilinan J."/>
            <person name="Riley R."/>
            <person name="Labutti K."/>
            <person name="Andreopoulos B."/>
            <person name="Lipzen A."/>
            <person name="Chen C."/>
            <person name="Yanf M."/>
            <person name="Daum C."/>
            <person name="Ng V."/>
            <person name="Clum A."/>
            <person name="Ohm R."/>
            <person name="Martin F."/>
            <person name="Silar P."/>
            <person name="Natvig D."/>
            <person name="Lalanne C."/>
            <person name="Gautier V."/>
            <person name="Ament-Velasquez S.L."/>
            <person name="Kruys A."/>
            <person name="Hutchinson M.I."/>
            <person name="Powell A.J."/>
            <person name="Barry K."/>
            <person name="Miller A.N."/>
            <person name="Grigoriev I.V."/>
            <person name="Debuchy R."/>
            <person name="Gladieux P."/>
            <person name="Thoren M.H."/>
            <person name="Johannesson H."/>
        </authorList>
    </citation>
    <scope>NUCLEOTIDE SEQUENCE</scope>
    <source>
        <strain evidence="7">CBS 731.68</strain>
    </source>
</reference>
<dbReference type="EMBL" id="MU853234">
    <property type="protein sequence ID" value="KAK4121372.1"/>
    <property type="molecule type" value="Genomic_DNA"/>
</dbReference>
<keyword evidence="1" id="KW-0479">Metal-binding</keyword>
<dbReference type="Pfam" id="PF01753">
    <property type="entry name" value="zf-MYND"/>
    <property type="match status" value="1"/>
</dbReference>
<feature type="region of interest" description="Disordered" evidence="5">
    <location>
        <begin position="111"/>
        <end position="164"/>
    </location>
</feature>
<dbReference type="GeneID" id="87822610"/>
<dbReference type="InterPro" id="IPR002893">
    <property type="entry name" value="Znf_MYND"/>
</dbReference>
<dbReference type="PROSITE" id="PS01360">
    <property type="entry name" value="ZF_MYND_1"/>
    <property type="match status" value="1"/>
</dbReference>
<keyword evidence="3" id="KW-0862">Zinc</keyword>
<evidence type="ECO:0000256" key="5">
    <source>
        <dbReference type="SAM" id="MobiDB-lite"/>
    </source>
</evidence>
<evidence type="ECO:0000256" key="2">
    <source>
        <dbReference type="ARBA" id="ARBA00022771"/>
    </source>
</evidence>
<dbReference type="GO" id="GO:0008270">
    <property type="term" value="F:zinc ion binding"/>
    <property type="evidence" value="ECO:0007669"/>
    <property type="project" value="UniProtKB-KW"/>
</dbReference>
<reference evidence="7" key="1">
    <citation type="journal article" date="2023" name="Mol. Phylogenet. Evol.">
        <title>Genome-scale phylogeny and comparative genomics of the fungal order Sordariales.</title>
        <authorList>
            <person name="Hensen N."/>
            <person name="Bonometti L."/>
            <person name="Westerberg I."/>
            <person name="Brannstrom I.O."/>
            <person name="Guillou S."/>
            <person name="Cros-Aarteil S."/>
            <person name="Calhoun S."/>
            <person name="Haridas S."/>
            <person name="Kuo A."/>
            <person name="Mondo S."/>
            <person name="Pangilinan J."/>
            <person name="Riley R."/>
            <person name="LaButti K."/>
            <person name="Andreopoulos B."/>
            <person name="Lipzen A."/>
            <person name="Chen C."/>
            <person name="Yan M."/>
            <person name="Daum C."/>
            <person name="Ng V."/>
            <person name="Clum A."/>
            <person name="Steindorff A."/>
            <person name="Ohm R.A."/>
            <person name="Martin F."/>
            <person name="Silar P."/>
            <person name="Natvig D.O."/>
            <person name="Lalanne C."/>
            <person name="Gautier V."/>
            <person name="Ament-Velasquez S.L."/>
            <person name="Kruys A."/>
            <person name="Hutchinson M.I."/>
            <person name="Powell A.J."/>
            <person name="Barry K."/>
            <person name="Miller A.N."/>
            <person name="Grigoriev I.V."/>
            <person name="Debuchy R."/>
            <person name="Gladieux P."/>
            <person name="Hiltunen Thoren M."/>
            <person name="Johannesson H."/>
        </authorList>
    </citation>
    <scope>NUCLEOTIDE SEQUENCE</scope>
    <source>
        <strain evidence="7">CBS 731.68</strain>
    </source>
</reference>
<evidence type="ECO:0000313" key="7">
    <source>
        <dbReference type="EMBL" id="KAK4121372.1"/>
    </source>
</evidence>
<feature type="domain" description="MYND-type" evidence="6">
    <location>
        <begin position="216"/>
        <end position="264"/>
    </location>
</feature>
<proteinExistence type="predicted"/>
<name>A0AAN6Z1B8_9PEZI</name>
<dbReference type="RefSeq" id="XP_062645143.1">
    <property type="nucleotide sequence ID" value="XM_062785844.1"/>
</dbReference>
<evidence type="ECO:0000259" key="6">
    <source>
        <dbReference type="PROSITE" id="PS50865"/>
    </source>
</evidence>
<dbReference type="AlphaFoldDB" id="A0AAN6Z1B8"/>
<evidence type="ECO:0000313" key="8">
    <source>
        <dbReference type="Proteomes" id="UP001302602"/>
    </source>
</evidence>
<evidence type="ECO:0000256" key="4">
    <source>
        <dbReference type="PROSITE-ProRule" id="PRU00134"/>
    </source>
</evidence>
<dbReference type="Proteomes" id="UP001302602">
    <property type="component" value="Unassembled WGS sequence"/>
</dbReference>
<protein>
    <recommendedName>
        <fullName evidence="6">MYND-type domain-containing protein</fullName>
    </recommendedName>
</protein>
<feature type="compositionally biased region" description="Gly residues" evidence="5">
    <location>
        <begin position="143"/>
        <end position="161"/>
    </location>
</feature>
<organism evidence="7 8">
    <name type="scientific">Parathielavia appendiculata</name>
    <dbReference type="NCBI Taxonomy" id="2587402"/>
    <lineage>
        <taxon>Eukaryota</taxon>
        <taxon>Fungi</taxon>
        <taxon>Dikarya</taxon>
        <taxon>Ascomycota</taxon>
        <taxon>Pezizomycotina</taxon>
        <taxon>Sordariomycetes</taxon>
        <taxon>Sordariomycetidae</taxon>
        <taxon>Sordariales</taxon>
        <taxon>Chaetomiaceae</taxon>
        <taxon>Parathielavia</taxon>
    </lineage>
</organism>
<dbReference type="PROSITE" id="PS50865">
    <property type="entry name" value="ZF_MYND_2"/>
    <property type="match status" value="1"/>
</dbReference>
<sequence>MPLPDFTSPLTFPPFPSLPLITTTTTPPVSTTPSSSPKPPGRHPNKPKPAEYYLLWQITQNMTLIKPTLILTDTTSTRFALVFSSRPATGGPETLDLAKLGYKRGATLVIPRATRTLPANSKPKPEQNTGNTHVSDEEEEGEAGQGRSGGSGIESVGGGEGGEGRLRERQGFIAIDRQMEGDVRVIPGTLKKAMEVGWWLRGRDENLQSGEGERWCETCGAGTKKDGRGKGGGLMKCTGCSEVEYCSKECQVQGWNEGGHKEDCKVIKAIRVIWP</sequence>
<feature type="compositionally biased region" description="Low complexity" evidence="5">
    <location>
        <begin position="18"/>
        <end position="35"/>
    </location>
</feature>
<comment type="caution">
    <text evidence="7">The sequence shown here is derived from an EMBL/GenBank/DDBJ whole genome shotgun (WGS) entry which is preliminary data.</text>
</comment>
<feature type="region of interest" description="Disordered" evidence="5">
    <location>
        <begin position="1"/>
        <end position="48"/>
    </location>
</feature>
<dbReference type="Gene3D" id="6.10.140.2220">
    <property type="match status" value="1"/>
</dbReference>
<keyword evidence="2 4" id="KW-0863">Zinc-finger</keyword>
<evidence type="ECO:0000256" key="3">
    <source>
        <dbReference type="ARBA" id="ARBA00022833"/>
    </source>
</evidence>
<evidence type="ECO:0000256" key="1">
    <source>
        <dbReference type="ARBA" id="ARBA00022723"/>
    </source>
</evidence>
<keyword evidence="8" id="KW-1185">Reference proteome</keyword>
<dbReference type="SUPFAM" id="SSF144232">
    <property type="entry name" value="HIT/MYND zinc finger-like"/>
    <property type="match status" value="1"/>
</dbReference>